<evidence type="ECO:0000313" key="3">
    <source>
        <dbReference type="Proteomes" id="UP000007755"/>
    </source>
</evidence>
<dbReference type="AlphaFoldDB" id="F4X4H7"/>
<gene>
    <name evidence="2" type="ORF">G5I_13238</name>
</gene>
<protein>
    <submittedName>
        <fullName evidence="2">Uncharacterized protein</fullName>
    </submittedName>
</protein>
<dbReference type="Proteomes" id="UP000007755">
    <property type="component" value="Unassembled WGS sequence"/>
</dbReference>
<reference evidence="2" key="1">
    <citation type="submission" date="2011-02" db="EMBL/GenBank/DDBJ databases">
        <title>The genome of the leaf-cutting ant Acromyrmex echinatior suggests key adaptations to social evolution and fungus farming.</title>
        <authorList>
            <person name="Nygaard S."/>
            <person name="Zhang G."/>
        </authorList>
    </citation>
    <scope>NUCLEOTIDE SEQUENCE</scope>
</reference>
<sequence length="271" mass="32053">MESQSKEVEELPTRSTEKSFEQLLDEEEEEEDVFDETFMTWITNMFVKNLRMMIGCIQTYMVNQRKIDPNTIRMREAKTMKDALMSFLNALKTRGLLNSTYSVEELDRFLSTSESKVLHHLFMEDFMTRNTYFEWLHDLKEYVRCHIATLIDAPNIDREIFASLGESTSGGMDALFTSTSKQQKDGISQYITKLEHGQLYTVSTPEDWTSVDSRRFNKEKRQWWKYAKMRTQFVTSSPRDRNQQVVNRLLDWVADDLRKVPSLMKEKKNVL</sequence>
<name>F4X4H7_ACREC</name>
<feature type="compositionally biased region" description="Basic and acidic residues" evidence="1">
    <location>
        <begin position="1"/>
        <end position="20"/>
    </location>
</feature>
<feature type="region of interest" description="Disordered" evidence="1">
    <location>
        <begin position="1"/>
        <end position="26"/>
    </location>
</feature>
<dbReference type="EMBL" id="GL888645">
    <property type="protein sequence ID" value="EGI58657.1"/>
    <property type="molecule type" value="Genomic_DNA"/>
</dbReference>
<organism evidence="3">
    <name type="scientific">Acromyrmex echinatior</name>
    <name type="common">Panamanian leafcutter ant</name>
    <name type="synonym">Acromyrmex octospinosus echinatior</name>
    <dbReference type="NCBI Taxonomy" id="103372"/>
    <lineage>
        <taxon>Eukaryota</taxon>
        <taxon>Metazoa</taxon>
        <taxon>Ecdysozoa</taxon>
        <taxon>Arthropoda</taxon>
        <taxon>Hexapoda</taxon>
        <taxon>Insecta</taxon>
        <taxon>Pterygota</taxon>
        <taxon>Neoptera</taxon>
        <taxon>Endopterygota</taxon>
        <taxon>Hymenoptera</taxon>
        <taxon>Apocrita</taxon>
        <taxon>Aculeata</taxon>
        <taxon>Formicoidea</taxon>
        <taxon>Formicidae</taxon>
        <taxon>Myrmicinae</taxon>
        <taxon>Acromyrmex</taxon>
    </lineage>
</organism>
<keyword evidence="3" id="KW-1185">Reference proteome</keyword>
<dbReference type="InParanoid" id="F4X4H7"/>
<proteinExistence type="predicted"/>
<evidence type="ECO:0000256" key="1">
    <source>
        <dbReference type="SAM" id="MobiDB-lite"/>
    </source>
</evidence>
<evidence type="ECO:0000313" key="2">
    <source>
        <dbReference type="EMBL" id="EGI58657.1"/>
    </source>
</evidence>
<accession>F4X4H7</accession>